<evidence type="ECO:0000313" key="3">
    <source>
        <dbReference type="Proteomes" id="UP000708208"/>
    </source>
</evidence>
<protein>
    <submittedName>
        <fullName evidence="2">Uncharacterized protein</fullName>
    </submittedName>
</protein>
<sequence>MSSTLERHLEPLELTSSQVTSM</sequence>
<feature type="compositionally biased region" description="Basic and acidic residues" evidence="1">
    <location>
        <begin position="1"/>
        <end position="11"/>
    </location>
</feature>
<feature type="region of interest" description="Disordered" evidence="1">
    <location>
        <begin position="1"/>
        <end position="22"/>
    </location>
</feature>
<evidence type="ECO:0000313" key="2">
    <source>
        <dbReference type="EMBL" id="CAG7723379.1"/>
    </source>
</evidence>
<reference evidence="2" key="1">
    <citation type="submission" date="2021-06" db="EMBL/GenBank/DDBJ databases">
        <authorList>
            <person name="Hodson N. C."/>
            <person name="Mongue J. A."/>
            <person name="Jaron S. K."/>
        </authorList>
    </citation>
    <scope>NUCLEOTIDE SEQUENCE</scope>
</reference>
<dbReference type="EMBL" id="CAJVCH010098561">
    <property type="protein sequence ID" value="CAG7723379.1"/>
    <property type="molecule type" value="Genomic_DNA"/>
</dbReference>
<evidence type="ECO:0000256" key="1">
    <source>
        <dbReference type="SAM" id="MobiDB-lite"/>
    </source>
</evidence>
<accession>A0A8J2NX47</accession>
<keyword evidence="3" id="KW-1185">Reference proteome</keyword>
<dbReference type="Proteomes" id="UP000708208">
    <property type="component" value="Unassembled WGS sequence"/>
</dbReference>
<dbReference type="AlphaFoldDB" id="A0A8J2NX47"/>
<gene>
    <name evidence="2" type="ORF">AFUS01_LOCUS12469</name>
</gene>
<organism evidence="2 3">
    <name type="scientific">Allacma fusca</name>
    <dbReference type="NCBI Taxonomy" id="39272"/>
    <lineage>
        <taxon>Eukaryota</taxon>
        <taxon>Metazoa</taxon>
        <taxon>Ecdysozoa</taxon>
        <taxon>Arthropoda</taxon>
        <taxon>Hexapoda</taxon>
        <taxon>Collembola</taxon>
        <taxon>Symphypleona</taxon>
        <taxon>Sminthuridae</taxon>
        <taxon>Allacma</taxon>
    </lineage>
</organism>
<comment type="caution">
    <text evidence="2">The sequence shown here is derived from an EMBL/GenBank/DDBJ whole genome shotgun (WGS) entry which is preliminary data.</text>
</comment>
<name>A0A8J2NX47_9HEXA</name>
<proteinExistence type="predicted"/>
<feature type="non-terminal residue" evidence="2">
    <location>
        <position position="1"/>
    </location>
</feature>